<dbReference type="Proteomes" id="UP000216035">
    <property type="component" value="Unassembled WGS sequence"/>
</dbReference>
<protein>
    <submittedName>
        <fullName evidence="1">Uncharacterized protein</fullName>
    </submittedName>
</protein>
<organism evidence="1 2">
    <name type="scientific">Flavobacterium aurantiibacter</name>
    <dbReference type="NCBI Taxonomy" id="2023067"/>
    <lineage>
        <taxon>Bacteria</taxon>
        <taxon>Pseudomonadati</taxon>
        <taxon>Bacteroidota</taxon>
        <taxon>Flavobacteriia</taxon>
        <taxon>Flavobacteriales</taxon>
        <taxon>Flavobacteriaceae</taxon>
        <taxon>Flavobacterium</taxon>
    </lineage>
</organism>
<keyword evidence="2" id="KW-1185">Reference proteome</keyword>
<name>A0A256A9L9_9FLAO</name>
<dbReference type="AlphaFoldDB" id="A0A256A9L9"/>
<comment type="caution">
    <text evidence="1">The sequence shown here is derived from an EMBL/GenBank/DDBJ whole genome shotgun (WGS) entry which is preliminary data.</text>
</comment>
<dbReference type="RefSeq" id="WP_094484894.1">
    <property type="nucleotide sequence ID" value="NZ_NOXX01000070.1"/>
</dbReference>
<proteinExistence type="predicted"/>
<evidence type="ECO:0000313" key="1">
    <source>
        <dbReference type="EMBL" id="OYQ50397.1"/>
    </source>
</evidence>
<reference evidence="1 2" key="1">
    <citation type="submission" date="2017-07" db="EMBL/GenBank/DDBJ databases">
        <title>Flavobacterium cyanobacteriorum sp. nov., isolated from cyanobacterial aggregates in a eutrophic lake.</title>
        <authorList>
            <person name="Cai H."/>
        </authorList>
    </citation>
    <scope>NUCLEOTIDE SEQUENCE [LARGE SCALE GENOMIC DNA]</scope>
    <source>
        <strain evidence="1 2">TH167</strain>
    </source>
</reference>
<gene>
    <name evidence="1" type="ORF">CHX27_00870</name>
</gene>
<sequence length="227" mass="25800">MERRVHYAIVFIFLILYSCECRKIKLKNVSSKSVLIADTIQVKTDKNHSLDSCQLLNQKFYKNSGIVISEFYNALDSLRINDSISILVISPISLERPDLPCSLSNEFGRTILEINRVNKKINRSNVNLISQNGGVLNKFVGLSPLSNGYEIVHESGNLYAWKYTVSVNYLANKLIITRITKICSFDTLSQTVIYNKDLDLAAISIQDSLDKNCNCDPIWRKLESNKK</sequence>
<dbReference type="EMBL" id="NOXX01000070">
    <property type="protein sequence ID" value="OYQ50397.1"/>
    <property type="molecule type" value="Genomic_DNA"/>
</dbReference>
<evidence type="ECO:0000313" key="2">
    <source>
        <dbReference type="Proteomes" id="UP000216035"/>
    </source>
</evidence>
<accession>A0A256A9L9</accession>
<dbReference type="PROSITE" id="PS51257">
    <property type="entry name" value="PROKAR_LIPOPROTEIN"/>
    <property type="match status" value="1"/>
</dbReference>